<feature type="transmembrane region" description="Helical" evidence="1">
    <location>
        <begin position="129"/>
        <end position="148"/>
    </location>
</feature>
<dbReference type="EMBL" id="WKKG01000008">
    <property type="protein sequence ID" value="MRX69333.1"/>
    <property type="molecule type" value="Genomic_DNA"/>
</dbReference>
<dbReference type="AlphaFoldDB" id="A0A521F1I4"/>
<proteinExistence type="predicted"/>
<keyword evidence="1" id="KW-0812">Transmembrane</keyword>
<feature type="transmembrane region" description="Helical" evidence="1">
    <location>
        <begin position="160"/>
        <end position="179"/>
    </location>
</feature>
<keyword evidence="3" id="KW-0482">Metalloprotease</keyword>
<feature type="transmembrane region" description="Helical" evidence="1">
    <location>
        <begin position="250"/>
        <end position="269"/>
    </location>
</feature>
<feature type="transmembrane region" description="Helical" evidence="1">
    <location>
        <begin position="221"/>
        <end position="244"/>
    </location>
</feature>
<evidence type="ECO:0000256" key="1">
    <source>
        <dbReference type="SAM" id="Phobius"/>
    </source>
</evidence>
<keyword evidence="1" id="KW-1133">Transmembrane helix</keyword>
<keyword evidence="3" id="KW-0645">Protease</keyword>
<feature type="transmembrane region" description="Helical" evidence="1">
    <location>
        <begin position="191"/>
        <end position="209"/>
    </location>
</feature>
<accession>A0A521F1I4</accession>
<keyword evidence="1" id="KW-0472">Membrane</keyword>
<reference evidence="3 4" key="1">
    <citation type="submission" date="2017-05" db="EMBL/GenBank/DDBJ databases">
        <authorList>
            <person name="Varghese N."/>
            <person name="Submissions S."/>
        </authorList>
    </citation>
    <scope>NUCLEOTIDE SEQUENCE [LARGE SCALE GENOMIC DNA]</scope>
    <source>
        <strain evidence="3 4">DSM 19382</strain>
    </source>
</reference>
<dbReference type="Proteomes" id="UP000468990">
    <property type="component" value="Unassembled WGS sequence"/>
</dbReference>
<protein>
    <submittedName>
        <fullName evidence="2">Peptidase, M50 family protein</fullName>
    </submittedName>
    <submittedName>
        <fullName evidence="3">Putative peptide zinc metalloprotease protein</fullName>
    </submittedName>
</protein>
<evidence type="ECO:0000313" key="2">
    <source>
        <dbReference type="EMBL" id="MRX69333.1"/>
    </source>
</evidence>
<evidence type="ECO:0000313" key="3">
    <source>
        <dbReference type="EMBL" id="SMO89310.1"/>
    </source>
</evidence>
<feature type="transmembrane region" description="Helical" evidence="1">
    <location>
        <begin position="363"/>
        <end position="380"/>
    </location>
</feature>
<dbReference type="EMBL" id="FXTA01000006">
    <property type="protein sequence ID" value="SMO89310.1"/>
    <property type="molecule type" value="Genomic_DNA"/>
</dbReference>
<evidence type="ECO:0000313" key="5">
    <source>
        <dbReference type="Proteomes" id="UP000468990"/>
    </source>
</evidence>
<sequence length="388" mass="45343">MEPNLIPKLSKDITFNPINKNDFFIHQTVYDHRIKISQDLYSFLQLIDNHKSLDVIILEYNEKYNSTITKDFANDFLYQKLAKFGIIESNVEIKPDLKPAYLRLSFIVINEKTVSKLTQYLKFLFLPKALITILFLSLLTLISSFYFFSDQILHSSMAKSEWLFLFILSFIGVTFHEFGHASAAHYYGAKHGGIGGGFYLFMPVYFADVTDIWKLPKKERIIVNMAGMYFEIVYVVFLIAIGAFFNFQTLIILACIFSISILHSLNPFARSDGYWILSDALEKPNLMFHGFLRIKLIFTPKTKWRKMDYFLLLYGLISVSFIFFFLYFVLIKNPDSILYFPRNSKNFITNLFSKNARFSLDEVGKLFIPLLFFYLVFGLLKKMISKKT</sequence>
<dbReference type="OrthoDB" id="9759690at2"/>
<name>A0A521F1I4_9FLAO</name>
<reference evidence="2 5" key="2">
    <citation type="submission" date="2019-11" db="EMBL/GenBank/DDBJ databases">
        <title>Flavobacterium resistens genome.</title>
        <authorList>
            <person name="Wilson V.M."/>
            <person name="Newman J.D."/>
        </authorList>
    </citation>
    <scope>NUCLEOTIDE SEQUENCE [LARGE SCALE GENOMIC DNA]</scope>
    <source>
        <strain evidence="2 5">DSM 19382</strain>
    </source>
</reference>
<keyword evidence="5" id="KW-1185">Reference proteome</keyword>
<dbReference type="GO" id="GO:0006508">
    <property type="term" value="P:proteolysis"/>
    <property type="evidence" value="ECO:0007669"/>
    <property type="project" value="UniProtKB-KW"/>
</dbReference>
<evidence type="ECO:0000313" key="4">
    <source>
        <dbReference type="Proteomes" id="UP000317289"/>
    </source>
</evidence>
<dbReference type="RefSeq" id="WP_142452114.1">
    <property type="nucleotide sequence ID" value="NZ_FXTA01000006.1"/>
</dbReference>
<gene>
    <name evidence="2" type="ORF">GJU42_15275</name>
    <name evidence="3" type="ORF">SAMN06265349_10626</name>
</gene>
<organism evidence="3 4">
    <name type="scientific">Flavobacterium resistens</name>
    <dbReference type="NCBI Taxonomy" id="443612"/>
    <lineage>
        <taxon>Bacteria</taxon>
        <taxon>Pseudomonadati</taxon>
        <taxon>Bacteroidota</taxon>
        <taxon>Flavobacteriia</taxon>
        <taxon>Flavobacteriales</taxon>
        <taxon>Flavobacteriaceae</taxon>
        <taxon>Flavobacterium</taxon>
    </lineage>
</organism>
<dbReference type="Proteomes" id="UP000317289">
    <property type="component" value="Unassembled WGS sequence"/>
</dbReference>
<feature type="transmembrane region" description="Helical" evidence="1">
    <location>
        <begin position="309"/>
        <end position="330"/>
    </location>
</feature>
<keyword evidence="3" id="KW-0378">Hydrolase</keyword>
<dbReference type="GO" id="GO:0008237">
    <property type="term" value="F:metallopeptidase activity"/>
    <property type="evidence" value="ECO:0007669"/>
    <property type="project" value="UniProtKB-KW"/>
</dbReference>